<accession>A0A1E5INK8</accession>
<evidence type="ECO:0000256" key="8">
    <source>
        <dbReference type="ARBA" id="ARBA00023004"/>
    </source>
</evidence>
<keyword evidence="4" id="KW-0963">Cytoplasm</keyword>
<evidence type="ECO:0000313" key="18">
    <source>
        <dbReference type="Proteomes" id="UP000095237"/>
    </source>
</evidence>
<evidence type="ECO:0000256" key="3">
    <source>
        <dbReference type="ARBA" id="ARBA00022485"/>
    </source>
</evidence>
<evidence type="ECO:0000256" key="4">
    <source>
        <dbReference type="ARBA" id="ARBA00022490"/>
    </source>
</evidence>
<dbReference type="PROSITE" id="PS50926">
    <property type="entry name" value="TRAM"/>
    <property type="match status" value="1"/>
</dbReference>
<dbReference type="InterPro" id="IPR058240">
    <property type="entry name" value="rSAM_sf"/>
</dbReference>
<dbReference type="Gene3D" id="3.80.30.20">
    <property type="entry name" value="tm_1862 like domain"/>
    <property type="match status" value="1"/>
</dbReference>
<dbReference type="InterPro" id="IPR007197">
    <property type="entry name" value="rSAM"/>
</dbReference>
<dbReference type="InterPro" id="IPR005839">
    <property type="entry name" value="Methylthiotransferase"/>
</dbReference>
<keyword evidence="3" id="KW-0004">4Fe-4S</keyword>
<dbReference type="PROSITE" id="PS51918">
    <property type="entry name" value="RADICAL_SAM"/>
    <property type="match status" value="1"/>
</dbReference>
<evidence type="ECO:0000313" key="17">
    <source>
        <dbReference type="EMBL" id="OEG71713.1"/>
    </source>
</evidence>
<dbReference type="CDD" id="cd01335">
    <property type="entry name" value="Radical_SAM"/>
    <property type="match status" value="1"/>
</dbReference>
<dbReference type="PROSITE" id="PS51449">
    <property type="entry name" value="MTTASE_N"/>
    <property type="match status" value="1"/>
</dbReference>
<dbReference type="InterPro" id="IPR006638">
    <property type="entry name" value="Elp3/MiaA/NifB-like_rSAM"/>
</dbReference>
<dbReference type="GO" id="GO:0035597">
    <property type="term" value="F:tRNA-2-methylthio-N(6)-dimethylallyladenosine(37) synthase activity"/>
    <property type="evidence" value="ECO:0007669"/>
    <property type="project" value="UniProtKB-EC"/>
</dbReference>
<feature type="domain" description="MTTase N-terminal" evidence="15">
    <location>
        <begin position="1"/>
        <end position="107"/>
    </location>
</feature>
<organism evidence="17 18">
    <name type="scientific">Endomicrobium trichonymphae</name>
    <dbReference type="NCBI Taxonomy" id="1408204"/>
    <lineage>
        <taxon>Bacteria</taxon>
        <taxon>Pseudomonadati</taxon>
        <taxon>Elusimicrobiota</taxon>
        <taxon>Endomicrobiia</taxon>
        <taxon>Endomicrobiales</taxon>
        <taxon>Endomicrobiaceae</taxon>
        <taxon>Candidatus Endomicrobiellum</taxon>
    </lineage>
</organism>
<evidence type="ECO:0000259" key="16">
    <source>
        <dbReference type="PROSITE" id="PS51918"/>
    </source>
</evidence>
<keyword evidence="18" id="KW-1185">Reference proteome</keyword>
<evidence type="ECO:0000256" key="11">
    <source>
        <dbReference type="ARBA" id="ARBA00068570"/>
    </source>
</evidence>
<dbReference type="GO" id="GO:0051539">
    <property type="term" value="F:4 iron, 4 sulfur cluster binding"/>
    <property type="evidence" value="ECO:0007669"/>
    <property type="project" value="UniProtKB-KW"/>
</dbReference>
<comment type="cofactor">
    <cofactor evidence="1">
        <name>[4Fe-4S] cluster</name>
        <dbReference type="ChEBI" id="CHEBI:49883"/>
    </cofactor>
</comment>
<dbReference type="SUPFAM" id="SSF102114">
    <property type="entry name" value="Radical SAM enzymes"/>
    <property type="match status" value="1"/>
</dbReference>
<dbReference type="EC" id="2.8.4.3" evidence="10"/>
<dbReference type="InterPro" id="IPR020612">
    <property type="entry name" value="Methylthiotransferase_CS"/>
</dbReference>
<dbReference type="Gene3D" id="3.40.50.12160">
    <property type="entry name" value="Methylthiotransferase, N-terminal domain"/>
    <property type="match status" value="1"/>
</dbReference>
<dbReference type="FunFam" id="3.80.30.20:FF:000001">
    <property type="entry name" value="tRNA-2-methylthio-N(6)-dimethylallyladenosine synthase 2"/>
    <property type="match status" value="1"/>
</dbReference>
<dbReference type="GO" id="GO:0005829">
    <property type="term" value="C:cytosol"/>
    <property type="evidence" value="ECO:0007669"/>
    <property type="project" value="TreeGrafter"/>
</dbReference>
<evidence type="ECO:0000259" key="15">
    <source>
        <dbReference type="PROSITE" id="PS51449"/>
    </source>
</evidence>
<evidence type="ECO:0000259" key="14">
    <source>
        <dbReference type="PROSITE" id="PS50926"/>
    </source>
</evidence>
<dbReference type="SFLD" id="SFLDS00029">
    <property type="entry name" value="Radical_SAM"/>
    <property type="match status" value="1"/>
</dbReference>
<evidence type="ECO:0000256" key="6">
    <source>
        <dbReference type="ARBA" id="ARBA00022691"/>
    </source>
</evidence>
<protein>
    <recommendedName>
        <fullName evidence="11">tRNA-2-methylthio-N(6)-dimethylallyladenosine synthase</fullName>
        <ecNumber evidence="10">2.8.4.3</ecNumber>
    </recommendedName>
    <alternativeName>
        <fullName evidence="13">(Dimethylallyl)adenosine tRNA methylthiotransferase MiaB</fullName>
    </alternativeName>
    <alternativeName>
        <fullName evidence="12">tRNA-i(6)A37 methylthiotransferase</fullName>
    </alternativeName>
</protein>
<dbReference type="Pfam" id="PF04055">
    <property type="entry name" value="Radical_SAM"/>
    <property type="match status" value="1"/>
</dbReference>
<keyword evidence="5" id="KW-0808">Transferase</keyword>
<dbReference type="EMBL" id="LNVX01000101">
    <property type="protein sequence ID" value="OEG71713.1"/>
    <property type="molecule type" value="Genomic_DNA"/>
</dbReference>
<dbReference type="SFLD" id="SFLDG01082">
    <property type="entry name" value="B12-binding_domain_containing"/>
    <property type="match status" value="1"/>
</dbReference>
<dbReference type="SFLD" id="SFLDG01061">
    <property type="entry name" value="methylthiotransferase"/>
    <property type="match status" value="1"/>
</dbReference>
<evidence type="ECO:0000256" key="1">
    <source>
        <dbReference type="ARBA" id="ARBA00001966"/>
    </source>
</evidence>
<dbReference type="FunFam" id="3.40.50.12160:FF:000003">
    <property type="entry name" value="CDK5 regulatory subunit-associated protein 1"/>
    <property type="match status" value="1"/>
</dbReference>
<dbReference type="InterPro" id="IPR038135">
    <property type="entry name" value="Methylthiotransferase_N_sf"/>
</dbReference>
<proteinExistence type="predicted"/>
<evidence type="ECO:0000256" key="7">
    <source>
        <dbReference type="ARBA" id="ARBA00022723"/>
    </source>
</evidence>
<dbReference type="PANTHER" id="PTHR43020">
    <property type="entry name" value="CDK5 REGULATORY SUBUNIT-ASSOCIATED PROTEIN 1"/>
    <property type="match status" value="1"/>
</dbReference>
<dbReference type="NCBIfam" id="TIGR00089">
    <property type="entry name" value="MiaB/RimO family radical SAM methylthiotransferase"/>
    <property type="match status" value="1"/>
</dbReference>
<evidence type="ECO:0000256" key="9">
    <source>
        <dbReference type="ARBA" id="ARBA00023014"/>
    </source>
</evidence>
<keyword evidence="9" id="KW-0411">Iron-sulfur</keyword>
<evidence type="ECO:0000256" key="2">
    <source>
        <dbReference type="ARBA" id="ARBA00003234"/>
    </source>
</evidence>
<dbReference type="GO" id="GO:0046872">
    <property type="term" value="F:metal ion binding"/>
    <property type="evidence" value="ECO:0007669"/>
    <property type="project" value="UniProtKB-KW"/>
</dbReference>
<keyword evidence="7" id="KW-0479">Metal-binding</keyword>
<dbReference type="Pfam" id="PF01938">
    <property type="entry name" value="TRAM"/>
    <property type="match status" value="1"/>
</dbReference>
<sequence length="407" mass="45887">MNVCDSDMLGSVFSAYGASKVNNLSEADVVILNTCTVRAQAEQKAFSYLGRVKEFKQKNPCIKIVVIGCMAERLGTNIKKRFNSVDLIIGAKDIDNAALRIMNLFRTNYSSKKVNCEIKSEIVRYVTIMRGCDNYCSYCAVPFVRGREISINCETIVNECSSMVKNGAREIILLGQNVNSYQYKDVNFASLIKKAATIENLERIRFMTNHPKDLSDDLIKIMATEPKVCSHIHLPMQSASDKILKVMNRKYSYEHYLGLINKLRTAVPGVSVTTDIIVGFPGETDEDFEDTLKAVKTIRFGGLYVFRYSPRPDTKATEMTDDVPFEEKKRRHAIILKESNKISIEIVLEMLGSTQQVLAEEIKNGIIKARTKNGRKVFTEGRKEYIGKHINVNIKEAKVNSLFGDIV</sequence>
<dbReference type="InterPro" id="IPR013848">
    <property type="entry name" value="Methylthiotransferase_N"/>
</dbReference>
<evidence type="ECO:0000256" key="13">
    <source>
        <dbReference type="ARBA" id="ARBA00081141"/>
    </source>
</evidence>
<keyword evidence="6" id="KW-0949">S-adenosyl-L-methionine</keyword>
<dbReference type="Proteomes" id="UP000095237">
    <property type="component" value="Unassembled WGS sequence"/>
</dbReference>
<dbReference type="NCBIfam" id="TIGR01574">
    <property type="entry name" value="miaB-methiolase"/>
    <property type="match status" value="1"/>
</dbReference>
<dbReference type="InterPro" id="IPR023404">
    <property type="entry name" value="rSAM_horseshoe"/>
</dbReference>
<dbReference type="InterPro" id="IPR002792">
    <property type="entry name" value="TRAM_dom"/>
</dbReference>
<dbReference type="PROSITE" id="PS01278">
    <property type="entry name" value="MTTASE_RADICAL"/>
    <property type="match status" value="1"/>
</dbReference>
<comment type="function">
    <text evidence="2">Catalyzes the methylthiolation of N6-(dimethylallyl)adenosine (i(6)A), leading to the formation of 2-methylthio-N6-(dimethylallyl)adenosine (ms(2)i(6)A) at position 37 in tRNAs that read codons beginning with uridine.</text>
</comment>
<evidence type="ECO:0000256" key="12">
    <source>
        <dbReference type="ARBA" id="ARBA00080698"/>
    </source>
</evidence>
<comment type="caution">
    <text evidence="17">The sequence shown here is derived from an EMBL/GenBank/DDBJ whole genome shotgun (WGS) entry which is preliminary data.</text>
</comment>
<gene>
    <name evidence="17" type="ORF">ATZ36_13175</name>
</gene>
<dbReference type="AlphaFoldDB" id="A0A1E5INK8"/>
<evidence type="ECO:0000256" key="5">
    <source>
        <dbReference type="ARBA" id="ARBA00022679"/>
    </source>
</evidence>
<name>A0A1E5INK8_ENDTX</name>
<dbReference type="SMART" id="SM00729">
    <property type="entry name" value="Elp3"/>
    <property type="match status" value="1"/>
</dbReference>
<feature type="domain" description="TRAM" evidence="14">
    <location>
        <begin position="348"/>
        <end position="407"/>
    </location>
</feature>
<reference evidence="17 18" key="1">
    <citation type="submission" date="2015-11" db="EMBL/GenBank/DDBJ databases">
        <title>Evidence for parallel genomic evolution in an endosymbiosis of termite gut flagellates.</title>
        <authorList>
            <person name="Zheng H."/>
        </authorList>
    </citation>
    <scope>NUCLEOTIDE SEQUENCE [LARGE SCALE GENOMIC DNA]</scope>
    <source>
        <strain evidence="17 18">CET450</strain>
    </source>
</reference>
<dbReference type="PANTHER" id="PTHR43020:SF2">
    <property type="entry name" value="MITOCHONDRIAL TRNA METHYLTHIOTRANSFERASE CDK5RAP1"/>
    <property type="match status" value="1"/>
</dbReference>
<dbReference type="Pfam" id="PF00919">
    <property type="entry name" value="UPF0004"/>
    <property type="match status" value="1"/>
</dbReference>
<keyword evidence="8" id="KW-0408">Iron</keyword>
<feature type="domain" description="Radical SAM core" evidence="16">
    <location>
        <begin position="118"/>
        <end position="345"/>
    </location>
</feature>
<evidence type="ECO:0000256" key="10">
    <source>
        <dbReference type="ARBA" id="ARBA00033765"/>
    </source>
</evidence>